<evidence type="ECO:0000256" key="1">
    <source>
        <dbReference type="ARBA" id="ARBA00022729"/>
    </source>
</evidence>
<proteinExistence type="predicted"/>
<reference evidence="3" key="1">
    <citation type="submission" date="2021-08" db="EMBL/GenBank/DDBJ databases">
        <authorList>
            <person name="Stevens D.C."/>
        </authorList>
    </citation>
    <scope>NUCLEOTIDE SEQUENCE</scope>
    <source>
        <strain evidence="3">DSM 53165</strain>
    </source>
</reference>
<dbReference type="Proteomes" id="UP001139031">
    <property type="component" value="Unassembled WGS sequence"/>
</dbReference>
<evidence type="ECO:0000256" key="2">
    <source>
        <dbReference type="SAM" id="MobiDB-lite"/>
    </source>
</evidence>
<sequence length="329" mass="33846">MRSSSWLRQYILFVGLFGPLGCGGGEADECPQDGLEGCPCANGLCFNGLQCLSNYCVGSGASGAADPSNAAQATAEPTDGGPADTGDDTGGGPECAAGLKRCAGDCVDVQEHPEHCGECDKVCAGGGVCIAGECAAAVDCSKDPCPGFTYCDPATKKCLPGCDFNPQCGTGAKCDTTTHDCVCNPGFHECGGVCVLDSDPTACGAGCEVCPVVAHGEPACIDGACGATCSLGYHECGGNCYSDQEEVICESNRPTCTVCPNAMGEPYPACDQNDKCTYRCQATGHIPCGDLECKIEEGYFCDVDEDCCQLYGPLTCQYTGNDYWQCLKP</sequence>
<dbReference type="EMBL" id="JAIRAU010000028">
    <property type="protein sequence ID" value="MBZ5711930.1"/>
    <property type="molecule type" value="Genomic_DNA"/>
</dbReference>
<feature type="region of interest" description="Disordered" evidence="2">
    <location>
        <begin position="67"/>
        <end position="89"/>
    </location>
</feature>
<organism evidence="3 4">
    <name type="scientific">Nannocystis pusilla</name>
    <dbReference type="NCBI Taxonomy" id="889268"/>
    <lineage>
        <taxon>Bacteria</taxon>
        <taxon>Pseudomonadati</taxon>
        <taxon>Myxococcota</taxon>
        <taxon>Polyangia</taxon>
        <taxon>Nannocystales</taxon>
        <taxon>Nannocystaceae</taxon>
        <taxon>Nannocystis</taxon>
    </lineage>
</organism>
<evidence type="ECO:0000313" key="3">
    <source>
        <dbReference type="EMBL" id="MBZ5711930.1"/>
    </source>
</evidence>
<name>A0ABS7TUK9_9BACT</name>
<keyword evidence="4" id="KW-1185">Reference proteome</keyword>
<gene>
    <name evidence="3" type="ORF">K7C98_22030</name>
</gene>
<accession>A0ABS7TUK9</accession>
<keyword evidence="1" id="KW-0732">Signal</keyword>
<dbReference type="RefSeq" id="WP_224193693.1">
    <property type="nucleotide sequence ID" value="NZ_JAIRAU010000028.1"/>
</dbReference>
<protein>
    <recommendedName>
        <fullName evidence="5">EGF-like domain-containing protein</fullName>
    </recommendedName>
</protein>
<evidence type="ECO:0008006" key="5">
    <source>
        <dbReference type="Google" id="ProtNLM"/>
    </source>
</evidence>
<dbReference type="InterPro" id="IPR006969">
    <property type="entry name" value="Stig-like"/>
</dbReference>
<evidence type="ECO:0000313" key="4">
    <source>
        <dbReference type="Proteomes" id="UP001139031"/>
    </source>
</evidence>
<dbReference type="Pfam" id="PF04885">
    <property type="entry name" value="Stig1"/>
    <property type="match status" value="1"/>
</dbReference>
<comment type="caution">
    <text evidence="3">The sequence shown here is derived from an EMBL/GenBank/DDBJ whole genome shotgun (WGS) entry which is preliminary data.</text>
</comment>